<evidence type="ECO:0000313" key="1">
    <source>
        <dbReference type="EMBL" id="KAK3371649.1"/>
    </source>
</evidence>
<keyword evidence="2" id="KW-1185">Reference proteome</keyword>
<protein>
    <submittedName>
        <fullName evidence="1">Uncharacterized protein</fullName>
    </submittedName>
</protein>
<accession>A0AAE0K7P2</accession>
<sequence length="744" mass="83506">MCICGRISGLAKRFSEREAKPLISELNNHLALIESIVNKSKSVARHVHYDVRAKSKRSMKILSIKTLDTSPQTQILERFQGDPEAFWQCPVDDIHAQLGRRLACVTIYLLSRLENNPKPPSGIARFAPEPGHTEYRYAGKRYLEIARQVGGIGAVFCLPLEIPYSTYERYVGNADQEVFTHLKSLCMRYTSQFTGFVQNLIQNQLQDSSSSSYLNLSVNFGDTLPDSDHLRLLMHALGGSDIPNFLLSSTSQPRRQWGDDGNIKQVQAIEFGLPPRIACVLSGKERLGQAIEQLGLTEKQLDHGTTTWSLRPGPVFDDLLSPETKGIWEATALQLVCFACPPCGDTLTWPAESRESLWILLDTLTSRENLPLPLANHVIEPLLYFAESGSLDTRRTAADRASKILHKAAPNHLRASVALFQSIIHRLDGDFSGSDLKIQHCQSIRFATRRDHALMGRLHLSRVENMIQRHDRDITALIYDWEPLHPPSYLEADTNRRLLLTTAKFFQSVGRFSVARDSLENCLALTSQRLLSTRSQPLIVSRLADIYCELEEWERARAVVEPEIDGLSRQGKCGRSLRRLILALVEVDIGQGRLGIAEKSLEEVIHPQITAELDINDQLLRVRALIARARIPHYHCLYSEALARWGVALHEVQQHSSFKHGRGFTTAVIHLSMAHAQLRNGDKRGGRQSWESAVDILRGEKSDYWIPVVATKWLSGIVSDIHCIEGLSVRIMTPEGSESVTSDG</sequence>
<organism evidence="1 2">
    <name type="scientific">Lasiosphaeria ovina</name>
    <dbReference type="NCBI Taxonomy" id="92902"/>
    <lineage>
        <taxon>Eukaryota</taxon>
        <taxon>Fungi</taxon>
        <taxon>Dikarya</taxon>
        <taxon>Ascomycota</taxon>
        <taxon>Pezizomycotina</taxon>
        <taxon>Sordariomycetes</taxon>
        <taxon>Sordariomycetidae</taxon>
        <taxon>Sordariales</taxon>
        <taxon>Lasiosphaeriaceae</taxon>
        <taxon>Lasiosphaeria</taxon>
    </lineage>
</organism>
<comment type="caution">
    <text evidence="1">The sequence shown here is derived from an EMBL/GenBank/DDBJ whole genome shotgun (WGS) entry which is preliminary data.</text>
</comment>
<reference evidence="1" key="1">
    <citation type="journal article" date="2023" name="Mol. Phylogenet. Evol.">
        <title>Genome-scale phylogeny and comparative genomics of the fungal order Sordariales.</title>
        <authorList>
            <person name="Hensen N."/>
            <person name="Bonometti L."/>
            <person name="Westerberg I."/>
            <person name="Brannstrom I.O."/>
            <person name="Guillou S."/>
            <person name="Cros-Aarteil S."/>
            <person name="Calhoun S."/>
            <person name="Haridas S."/>
            <person name="Kuo A."/>
            <person name="Mondo S."/>
            <person name="Pangilinan J."/>
            <person name="Riley R."/>
            <person name="LaButti K."/>
            <person name="Andreopoulos B."/>
            <person name="Lipzen A."/>
            <person name="Chen C."/>
            <person name="Yan M."/>
            <person name="Daum C."/>
            <person name="Ng V."/>
            <person name="Clum A."/>
            <person name="Steindorff A."/>
            <person name="Ohm R.A."/>
            <person name="Martin F."/>
            <person name="Silar P."/>
            <person name="Natvig D.O."/>
            <person name="Lalanne C."/>
            <person name="Gautier V."/>
            <person name="Ament-Velasquez S.L."/>
            <person name="Kruys A."/>
            <person name="Hutchinson M.I."/>
            <person name="Powell A.J."/>
            <person name="Barry K."/>
            <person name="Miller A.N."/>
            <person name="Grigoriev I.V."/>
            <person name="Debuchy R."/>
            <person name="Gladieux P."/>
            <person name="Hiltunen Thoren M."/>
            <person name="Johannesson H."/>
        </authorList>
    </citation>
    <scope>NUCLEOTIDE SEQUENCE</scope>
    <source>
        <strain evidence="1">CBS 958.72</strain>
    </source>
</reference>
<dbReference type="AlphaFoldDB" id="A0AAE0K7P2"/>
<dbReference type="EMBL" id="JAULSN010000005">
    <property type="protein sequence ID" value="KAK3371649.1"/>
    <property type="molecule type" value="Genomic_DNA"/>
</dbReference>
<proteinExistence type="predicted"/>
<reference evidence="1" key="2">
    <citation type="submission" date="2023-06" db="EMBL/GenBank/DDBJ databases">
        <authorList>
            <consortium name="Lawrence Berkeley National Laboratory"/>
            <person name="Haridas S."/>
            <person name="Hensen N."/>
            <person name="Bonometti L."/>
            <person name="Westerberg I."/>
            <person name="Brannstrom I.O."/>
            <person name="Guillou S."/>
            <person name="Cros-Aarteil S."/>
            <person name="Calhoun S."/>
            <person name="Kuo A."/>
            <person name="Mondo S."/>
            <person name="Pangilinan J."/>
            <person name="Riley R."/>
            <person name="Labutti K."/>
            <person name="Andreopoulos B."/>
            <person name="Lipzen A."/>
            <person name="Chen C."/>
            <person name="Yanf M."/>
            <person name="Daum C."/>
            <person name="Ng V."/>
            <person name="Clum A."/>
            <person name="Steindorff A."/>
            <person name="Ohm R."/>
            <person name="Martin F."/>
            <person name="Silar P."/>
            <person name="Natvig D."/>
            <person name="Lalanne C."/>
            <person name="Gautier V."/>
            <person name="Ament-Velasquez S.L."/>
            <person name="Kruys A."/>
            <person name="Hutchinson M.I."/>
            <person name="Powell A.J."/>
            <person name="Barry K."/>
            <person name="Miller A.N."/>
            <person name="Grigoriev I.V."/>
            <person name="Debuchy R."/>
            <person name="Gladieux P."/>
            <person name="Thoren M.H."/>
            <person name="Johannesson H."/>
        </authorList>
    </citation>
    <scope>NUCLEOTIDE SEQUENCE</scope>
    <source>
        <strain evidence="1">CBS 958.72</strain>
    </source>
</reference>
<name>A0AAE0K7P2_9PEZI</name>
<gene>
    <name evidence="1" type="ORF">B0T24DRAFT_629923</name>
</gene>
<evidence type="ECO:0000313" key="2">
    <source>
        <dbReference type="Proteomes" id="UP001287356"/>
    </source>
</evidence>
<dbReference type="Proteomes" id="UP001287356">
    <property type="component" value="Unassembled WGS sequence"/>
</dbReference>